<dbReference type="RefSeq" id="XP_037194679.1">
    <property type="nucleotide sequence ID" value="XM_037341822.1"/>
</dbReference>
<dbReference type="AlphaFoldDB" id="A0A8H6EKM9"/>
<comment type="caution">
    <text evidence="1">The sequence shown here is derived from an EMBL/GenBank/DDBJ whole genome shotgun (WGS) entry which is preliminary data.</text>
</comment>
<dbReference type="Proteomes" id="UP000531561">
    <property type="component" value="Unassembled WGS sequence"/>
</dbReference>
<keyword evidence="2" id="KW-1185">Reference proteome</keyword>
<accession>A0A8H6EKM9</accession>
<dbReference type="OrthoDB" id="3472523at2759"/>
<organism evidence="1 2">
    <name type="scientific">Botrytis fragariae</name>
    <dbReference type="NCBI Taxonomy" id="1964551"/>
    <lineage>
        <taxon>Eukaryota</taxon>
        <taxon>Fungi</taxon>
        <taxon>Dikarya</taxon>
        <taxon>Ascomycota</taxon>
        <taxon>Pezizomycotina</taxon>
        <taxon>Leotiomycetes</taxon>
        <taxon>Helotiales</taxon>
        <taxon>Sclerotiniaceae</taxon>
        <taxon>Botrytis</taxon>
    </lineage>
</organism>
<sequence>MLQLYDMGGSFSIESITQLALNNIILESWYCPRTILSARMNNAAKLYTFLSNHCPALSKLVSIKQASTSHAGYFRWIDGLMDLDLRVKYAPGLRDRQKHLQRMYFRLQMKDIKGDADMIAGDFSRFLNTKESDPWPTPGEATLKYWKTRRPVTALMCLITKDESGRDIYSCTLEQSGTSPWLWVPTLNVNIACHQDGTPVHKYKGLTQMFDGEPW</sequence>
<proteinExistence type="predicted"/>
<reference evidence="1 2" key="1">
    <citation type="journal article" date="2020" name="Phytopathology">
        <title>A high-quality genome resource of Botrytis fragariae, a new and rapidly spreading fungal pathogen causing strawberry gray mold in the U.S.A.</title>
        <authorList>
            <person name="Wu Y."/>
            <person name="Saski C.A."/>
            <person name="Schnabel G."/>
            <person name="Xiao S."/>
            <person name="Hu M."/>
        </authorList>
    </citation>
    <scope>NUCLEOTIDE SEQUENCE [LARGE SCALE GENOMIC DNA]</scope>
    <source>
        <strain evidence="1 2">BVB16</strain>
    </source>
</reference>
<dbReference type="GeneID" id="59265514"/>
<evidence type="ECO:0000313" key="1">
    <source>
        <dbReference type="EMBL" id="KAF5875733.1"/>
    </source>
</evidence>
<protein>
    <submittedName>
        <fullName evidence="1">Uncharacterized protein</fullName>
    </submittedName>
</protein>
<name>A0A8H6EKM9_9HELO</name>
<gene>
    <name evidence="1" type="ORF">Bfra_011496</name>
</gene>
<evidence type="ECO:0000313" key="2">
    <source>
        <dbReference type="Proteomes" id="UP000531561"/>
    </source>
</evidence>
<dbReference type="EMBL" id="JABFCT010000005">
    <property type="protein sequence ID" value="KAF5875733.1"/>
    <property type="molecule type" value="Genomic_DNA"/>
</dbReference>